<dbReference type="EMBL" id="CAJHUC010001972">
    <property type="protein sequence ID" value="CAD7702846.1"/>
    <property type="molecule type" value="Genomic_DNA"/>
</dbReference>
<organism evidence="2 3">
    <name type="scientific">Ostreobium quekettii</name>
    <dbReference type="NCBI Taxonomy" id="121088"/>
    <lineage>
        <taxon>Eukaryota</taxon>
        <taxon>Viridiplantae</taxon>
        <taxon>Chlorophyta</taxon>
        <taxon>core chlorophytes</taxon>
        <taxon>Ulvophyceae</taxon>
        <taxon>TCBD clade</taxon>
        <taxon>Bryopsidales</taxon>
        <taxon>Ostreobineae</taxon>
        <taxon>Ostreobiaceae</taxon>
        <taxon>Ostreobium</taxon>
    </lineage>
</organism>
<evidence type="ECO:0000313" key="2">
    <source>
        <dbReference type="EMBL" id="CAD7702846.1"/>
    </source>
</evidence>
<dbReference type="Proteomes" id="UP000708148">
    <property type="component" value="Unassembled WGS sequence"/>
</dbReference>
<feature type="signal peptide" evidence="1">
    <location>
        <begin position="1"/>
        <end position="24"/>
    </location>
</feature>
<evidence type="ECO:0000313" key="3">
    <source>
        <dbReference type="Proteomes" id="UP000708148"/>
    </source>
</evidence>
<sequence length="298" mass="31913">MMPLESTAARIWAVIIISLHTTSAYSQLNSGNGQTDGGAALRKLLKHDDRDLTEVQATGVLRGVGVDRSGRIFYSSRIPSCHVEDTPASTVGQIFTLCQQAAAIRNCSLAVGRRENVTGSSVGPLFQFKCGSGICSDTWVPSSSDCDVEALFGVPLQKALQGECPTEAGHEHVSSFAPTLLQPLGAPWQEVGCIYGMPNGTQVFSEEHCDDGRRHVDVMLRLAGQGFADGGAEFWCTWDARCRDTQGCCEGDNLYEGEFICFVDTDASVQGESSGSMLGGLSRPALVVCFLVGLCLFW</sequence>
<feature type="chain" id="PRO_5035744936" evidence="1">
    <location>
        <begin position="25"/>
        <end position="298"/>
    </location>
</feature>
<comment type="caution">
    <text evidence="2">The sequence shown here is derived from an EMBL/GenBank/DDBJ whole genome shotgun (WGS) entry which is preliminary data.</text>
</comment>
<dbReference type="AlphaFoldDB" id="A0A8S1J9V1"/>
<name>A0A8S1J9V1_9CHLO</name>
<accession>A0A8S1J9V1</accession>
<keyword evidence="3" id="KW-1185">Reference proteome</keyword>
<proteinExistence type="predicted"/>
<evidence type="ECO:0000256" key="1">
    <source>
        <dbReference type="SAM" id="SignalP"/>
    </source>
</evidence>
<gene>
    <name evidence="2" type="ORF">OSTQU699_LOCUS8203</name>
</gene>
<keyword evidence="1" id="KW-0732">Signal</keyword>
<protein>
    <submittedName>
        <fullName evidence="2">Uncharacterized protein</fullName>
    </submittedName>
</protein>
<reference evidence="2" key="1">
    <citation type="submission" date="2020-12" db="EMBL/GenBank/DDBJ databases">
        <authorList>
            <person name="Iha C."/>
        </authorList>
    </citation>
    <scope>NUCLEOTIDE SEQUENCE</scope>
</reference>